<dbReference type="Pfam" id="PF13247">
    <property type="entry name" value="Fer4_11"/>
    <property type="match status" value="1"/>
</dbReference>
<evidence type="ECO:0000256" key="2">
    <source>
        <dbReference type="ARBA" id="ARBA00022485"/>
    </source>
</evidence>
<dbReference type="CDD" id="cd10561">
    <property type="entry name" value="HybA_like"/>
    <property type="match status" value="1"/>
</dbReference>
<dbReference type="InterPro" id="IPR017900">
    <property type="entry name" value="4Fe4S_Fe_S_CS"/>
</dbReference>
<dbReference type="PROSITE" id="PS00198">
    <property type="entry name" value="4FE4S_FER_1"/>
    <property type="match status" value="1"/>
</dbReference>
<feature type="signal peptide" evidence="9">
    <location>
        <begin position="1"/>
        <end position="26"/>
    </location>
</feature>
<dbReference type="PANTHER" id="PTHR43545:SF4">
    <property type="entry name" value="IRON-SULFUR PROTEIN"/>
    <property type="match status" value="1"/>
</dbReference>
<dbReference type="AlphaFoldDB" id="A0A212J1Z3"/>
<keyword evidence="6" id="KW-0411">Iron-sulfur</keyword>
<proteinExistence type="predicted"/>
<feature type="domain" description="4Fe-4S ferredoxin-type" evidence="10">
    <location>
        <begin position="38"/>
        <end position="68"/>
    </location>
</feature>
<keyword evidence="5" id="KW-0408">Iron</keyword>
<evidence type="ECO:0000256" key="7">
    <source>
        <dbReference type="SAM" id="MobiDB-lite"/>
    </source>
</evidence>
<organism evidence="11">
    <name type="scientific">uncultured Desulfovibrio sp</name>
    <dbReference type="NCBI Taxonomy" id="167968"/>
    <lineage>
        <taxon>Bacteria</taxon>
        <taxon>Pseudomonadati</taxon>
        <taxon>Thermodesulfobacteriota</taxon>
        <taxon>Desulfovibrionia</taxon>
        <taxon>Desulfovibrionales</taxon>
        <taxon>Desulfovibrionaceae</taxon>
        <taxon>Desulfovibrio</taxon>
        <taxon>environmental samples</taxon>
    </lineage>
</organism>
<dbReference type="NCBIfam" id="NF045715">
    <property type="entry name" value="sulf_resp_HmcB"/>
    <property type="match status" value="1"/>
</dbReference>
<evidence type="ECO:0000256" key="9">
    <source>
        <dbReference type="SAM" id="SignalP"/>
    </source>
</evidence>
<sequence length="336" mass="36410">MRRRQFLKILGLGGMAGAALPGAAGAAPFAYDGSPDAVGVLHDSVRCIGCRKCEEGCQKVNADVLPPLEKPVDDSSVFEQTRRPTFKAYTVVNKYQPEGHAPMFRKLQCNHCQEPACASACFVKAFVKTEEGPVVYNPKLCVGCRYCMMACPFYVPAYDYNNAWNPLVYKCTMCAPRLKQGLLPGCVEACPKEALVFGRRSDLVKLARRRIMDNPGMYEDHIYGEHEMGGTNWLYLSPVPHADLGQPDVPAVSAPELTRGMLGSIAVIAGIWPVILGGAYSMSKHYKKMVEQARCEGAQQAKGQSCADAHAENSAQACGCKPADHNPEKGQGGGQC</sequence>
<keyword evidence="8" id="KW-0472">Membrane</keyword>
<feature type="chain" id="PRO_5012510318" evidence="9">
    <location>
        <begin position="27"/>
        <end position="336"/>
    </location>
</feature>
<evidence type="ECO:0000313" key="11">
    <source>
        <dbReference type="EMBL" id="SBV93440.1"/>
    </source>
</evidence>
<dbReference type="InterPro" id="IPR054814">
    <property type="entry name" value="HmcB"/>
</dbReference>
<feature type="region of interest" description="Disordered" evidence="7">
    <location>
        <begin position="317"/>
        <end position="336"/>
    </location>
</feature>
<protein>
    <submittedName>
        <fullName evidence="11">Protein DVU_0535</fullName>
    </submittedName>
</protein>
<keyword evidence="9" id="KW-0732">Signal</keyword>
<keyword evidence="3" id="KW-0479">Metal-binding</keyword>
<feature type="domain" description="4Fe-4S ferredoxin-type" evidence="10">
    <location>
        <begin position="132"/>
        <end position="161"/>
    </location>
</feature>
<dbReference type="PROSITE" id="PS51379">
    <property type="entry name" value="4FE4S_FER_2"/>
    <property type="match status" value="2"/>
</dbReference>
<comment type="subcellular location">
    <subcellularLocation>
        <location evidence="1">Cell envelope</location>
    </subcellularLocation>
</comment>
<dbReference type="EMBL" id="FLUP01000001">
    <property type="protein sequence ID" value="SBV93440.1"/>
    <property type="molecule type" value="Genomic_DNA"/>
</dbReference>
<keyword evidence="2" id="KW-0004">4Fe-4S</keyword>
<dbReference type="GO" id="GO:0046872">
    <property type="term" value="F:metal ion binding"/>
    <property type="evidence" value="ECO:0007669"/>
    <property type="project" value="UniProtKB-KW"/>
</dbReference>
<keyword evidence="4" id="KW-0677">Repeat</keyword>
<gene>
    <name evidence="11" type="ORF">KM92DES2_10402</name>
</gene>
<keyword evidence="8" id="KW-0812">Transmembrane</keyword>
<dbReference type="GO" id="GO:0030313">
    <property type="term" value="C:cell envelope"/>
    <property type="evidence" value="ECO:0007669"/>
    <property type="project" value="UniProtKB-SubCell"/>
</dbReference>
<evidence type="ECO:0000256" key="1">
    <source>
        <dbReference type="ARBA" id="ARBA00004196"/>
    </source>
</evidence>
<evidence type="ECO:0000259" key="10">
    <source>
        <dbReference type="PROSITE" id="PS51379"/>
    </source>
</evidence>
<feature type="transmembrane region" description="Helical" evidence="8">
    <location>
        <begin position="260"/>
        <end position="280"/>
    </location>
</feature>
<evidence type="ECO:0000256" key="3">
    <source>
        <dbReference type="ARBA" id="ARBA00022723"/>
    </source>
</evidence>
<evidence type="ECO:0000256" key="5">
    <source>
        <dbReference type="ARBA" id="ARBA00023004"/>
    </source>
</evidence>
<accession>A0A212J1Z3</accession>
<dbReference type="PROSITE" id="PS51318">
    <property type="entry name" value="TAT"/>
    <property type="match status" value="1"/>
</dbReference>
<dbReference type="GO" id="GO:0051539">
    <property type="term" value="F:4 iron, 4 sulfur cluster binding"/>
    <property type="evidence" value="ECO:0007669"/>
    <property type="project" value="UniProtKB-KW"/>
</dbReference>
<dbReference type="InterPro" id="IPR017896">
    <property type="entry name" value="4Fe4S_Fe-S-bd"/>
</dbReference>
<name>A0A212J1Z3_9BACT</name>
<dbReference type="PANTHER" id="PTHR43545">
    <property type="entry name" value="FORMATE DEHYDROGENASE, NITRATE-INDUCIBLE, IRON-SULFUR SUBUNIT"/>
    <property type="match status" value="1"/>
</dbReference>
<dbReference type="InterPro" id="IPR051555">
    <property type="entry name" value="FDH_Electron_Transfer_Unit"/>
</dbReference>
<evidence type="ECO:0000256" key="8">
    <source>
        <dbReference type="SAM" id="Phobius"/>
    </source>
</evidence>
<evidence type="ECO:0000256" key="6">
    <source>
        <dbReference type="ARBA" id="ARBA00023014"/>
    </source>
</evidence>
<dbReference type="RefSeq" id="WP_227117614.1">
    <property type="nucleotide sequence ID" value="NZ_LT598928.1"/>
</dbReference>
<evidence type="ECO:0000256" key="4">
    <source>
        <dbReference type="ARBA" id="ARBA00022737"/>
    </source>
</evidence>
<dbReference type="InterPro" id="IPR006311">
    <property type="entry name" value="TAT_signal"/>
</dbReference>
<dbReference type="SUPFAM" id="SSF54862">
    <property type="entry name" value="4Fe-4S ferredoxins"/>
    <property type="match status" value="1"/>
</dbReference>
<keyword evidence="8" id="KW-1133">Transmembrane helix</keyword>
<reference evidence="11" key="1">
    <citation type="submission" date="2016-04" db="EMBL/GenBank/DDBJ databases">
        <authorList>
            <person name="Evans L.H."/>
            <person name="Alamgir A."/>
            <person name="Owens N."/>
            <person name="Weber N.D."/>
            <person name="Virtaneva K."/>
            <person name="Barbian K."/>
            <person name="Babar A."/>
            <person name="Rosenke K."/>
        </authorList>
    </citation>
    <scope>NUCLEOTIDE SEQUENCE</scope>
    <source>
        <strain evidence="11">92-2</strain>
    </source>
</reference>
<dbReference type="Gene3D" id="3.30.70.20">
    <property type="match status" value="2"/>
</dbReference>